<dbReference type="InterPro" id="IPR007278">
    <property type="entry name" value="DUF397"/>
</dbReference>
<dbReference type="Proteomes" id="UP001596137">
    <property type="component" value="Unassembled WGS sequence"/>
</dbReference>
<evidence type="ECO:0000313" key="2">
    <source>
        <dbReference type="EMBL" id="MFC6087297.1"/>
    </source>
</evidence>
<feature type="domain" description="DUF397" evidence="1">
    <location>
        <begin position="8"/>
        <end position="61"/>
    </location>
</feature>
<dbReference type="EMBL" id="JBHSRF010000128">
    <property type="protein sequence ID" value="MFC6087297.1"/>
    <property type="molecule type" value="Genomic_DNA"/>
</dbReference>
<proteinExistence type="predicted"/>
<dbReference type="Pfam" id="PF04149">
    <property type="entry name" value="DUF397"/>
    <property type="match status" value="1"/>
</dbReference>
<reference evidence="3" key="1">
    <citation type="journal article" date="2019" name="Int. J. Syst. Evol. Microbiol.">
        <title>The Global Catalogue of Microorganisms (GCM) 10K type strain sequencing project: providing services to taxonomists for standard genome sequencing and annotation.</title>
        <authorList>
            <consortium name="The Broad Institute Genomics Platform"/>
            <consortium name="The Broad Institute Genome Sequencing Center for Infectious Disease"/>
            <person name="Wu L."/>
            <person name="Ma J."/>
        </authorList>
    </citation>
    <scope>NUCLEOTIDE SEQUENCE [LARGE SCALE GENOMIC DNA]</scope>
    <source>
        <strain evidence="3">JCM 30346</strain>
    </source>
</reference>
<comment type="caution">
    <text evidence="2">The sequence shown here is derived from an EMBL/GenBank/DDBJ whole genome shotgun (WGS) entry which is preliminary data.</text>
</comment>
<name>A0ABW1NY57_9ACTN</name>
<protein>
    <submittedName>
        <fullName evidence="2">DUF397 domain-containing protein</fullName>
    </submittedName>
</protein>
<sequence length="65" mass="6991">MENPALTTWKKSSYSNSNGGDCVEVALFPAGDVGLRDSKHPGDGHLTLSPDAFRAFLGTVRRADR</sequence>
<evidence type="ECO:0000259" key="1">
    <source>
        <dbReference type="Pfam" id="PF04149"/>
    </source>
</evidence>
<dbReference type="RefSeq" id="WP_380763410.1">
    <property type="nucleotide sequence ID" value="NZ_JBHSRF010000128.1"/>
</dbReference>
<organism evidence="2 3">
    <name type="scientific">Sphaerisporangium aureirubrum</name>
    <dbReference type="NCBI Taxonomy" id="1544736"/>
    <lineage>
        <taxon>Bacteria</taxon>
        <taxon>Bacillati</taxon>
        <taxon>Actinomycetota</taxon>
        <taxon>Actinomycetes</taxon>
        <taxon>Streptosporangiales</taxon>
        <taxon>Streptosporangiaceae</taxon>
        <taxon>Sphaerisporangium</taxon>
    </lineage>
</organism>
<gene>
    <name evidence="2" type="ORF">ACFP1K_39445</name>
</gene>
<keyword evidence="3" id="KW-1185">Reference proteome</keyword>
<evidence type="ECO:0000313" key="3">
    <source>
        <dbReference type="Proteomes" id="UP001596137"/>
    </source>
</evidence>
<accession>A0ABW1NY57</accession>